<dbReference type="RefSeq" id="WP_016837816.1">
    <property type="nucleotide sequence ID" value="NZ_AP018335.1"/>
</dbReference>
<dbReference type="AlphaFoldDB" id="A0A840Q0Z0"/>
<keyword evidence="1" id="KW-0472">Membrane</keyword>
<evidence type="ECO:0000313" key="2">
    <source>
        <dbReference type="EMBL" id="MBB5148736.1"/>
    </source>
</evidence>
<name>A0A840Q0Z0_URETH</name>
<evidence type="ECO:0000313" key="3">
    <source>
        <dbReference type="Proteomes" id="UP000557217"/>
    </source>
</evidence>
<evidence type="ECO:0000256" key="1">
    <source>
        <dbReference type="SAM" id="Phobius"/>
    </source>
</evidence>
<dbReference type="EMBL" id="JACHGZ010000009">
    <property type="protein sequence ID" value="MBB5148736.1"/>
    <property type="molecule type" value="Genomic_DNA"/>
</dbReference>
<keyword evidence="3" id="KW-1185">Reference proteome</keyword>
<keyword evidence="1" id="KW-0812">Transmembrane</keyword>
<proteinExistence type="predicted"/>
<organism evidence="2 3">
    <name type="scientific">Ureibacillus thermosphaericus</name>
    <dbReference type="NCBI Taxonomy" id="51173"/>
    <lineage>
        <taxon>Bacteria</taxon>
        <taxon>Bacillati</taxon>
        <taxon>Bacillota</taxon>
        <taxon>Bacilli</taxon>
        <taxon>Bacillales</taxon>
        <taxon>Caryophanaceae</taxon>
        <taxon>Ureibacillus</taxon>
    </lineage>
</organism>
<gene>
    <name evidence="2" type="ORF">HNR36_001122</name>
</gene>
<sequence>MNQPKINPGLLRLFVVFPNLLAWCLMIGIIFFVITNFEELKAAEALSFWIILLAIFLPITMYTSYSIIKRIKSGAL</sequence>
<feature type="transmembrane region" description="Helical" evidence="1">
    <location>
        <begin position="46"/>
        <end position="68"/>
    </location>
</feature>
<accession>A0A840Q0Z0</accession>
<reference evidence="2 3" key="1">
    <citation type="submission" date="2020-08" db="EMBL/GenBank/DDBJ databases">
        <title>Genomic Encyclopedia of Type Strains, Phase IV (KMG-IV): sequencing the most valuable type-strain genomes for metagenomic binning, comparative biology and taxonomic classification.</title>
        <authorList>
            <person name="Goeker M."/>
        </authorList>
    </citation>
    <scope>NUCLEOTIDE SEQUENCE [LARGE SCALE GENOMIC DNA]</scope>
    <source>
        <strain evidence="2 3">DSM 10633</strain>
    </source>
</reference>
<protein>
    <submittedName>
        <fullName evidence="2">Uncharacterized membrane protein YhaH (DUF805 family)</fullName>
    </submittedName>
</protein>
<feature type="transmembrane region" description="Helical" evidence="1">
    <location>
        <begin position="12"/>
        <end position="34"/>
    </location>
</feature>
<keyword evidence="1" id="KW-1133">Transmembrane helix</keyword>
<dbReference type="Proteomes" id="UP000557217">
    <property type="component" value="Unassembled WGS sequence"/>
</dbReference>
<comment type="caution">
    <text evidence="2">The sequence shown here is derived from an EMBL/GenBank/DDBJ whole genome shotgun (WGS) entry which is preliminary data.</text>
</comment>